<dbReference type="EMBL" id="BTGU01000068">
    <property type="protein sequence ID" value="GMN57110.1"/>
    <property type="molecule type" value="Genomic_DNA"/>
</dbReference>
<reference evidence="2" key="1">
    <citation type="submission" date="2023-07" db="EMBL/GenBank/DDBJ databases">
        <title>draft genome sequence of fig (Ficus carica).</title>
        <authorList>
            <person name="Takahashi T."/>
            <person name="Nishimura K."/>
        </authorList>
    </citation>
    <scope>NUCLEOTIDE SEQUENCE</scope>
</reference>
<evidence type="ECO:0000256" key="1">
    <source>
        <dbReference type="SAM" id="MobiDB-lite"/>
    </source>
</evidence>
<proteinExistence type="predicted"/>
<gene>
    <name evidence="2" type="ORF">TIFTF001_026229</name>
</gene>
<organism evidence="2 3">
    <name type="scientific">Ficus carica</name>
    <name type="common">Common fig</name>
    <dbReference type="NCBI Taxonomy" id="3494"/>
    <lineage>
        <taxon>Eukaryota</taxon>
        <taxon>Viridiplantae</taxon>
        <taxon>Streptophyta</taxon>
        <taxon>Embryophyta</taxon>
        <taxon>Tracheophyta</taxon>
        <taxon>Spermatophyta</taxon>
        <taxon>Magnoliopsida</taxon>
        <taxon>eudicotyledons</taxon>
        <taxon>Gunneridae</taxon>
        <taxon>Pentapetalae</taxon>
        <taxon>rosids</taxon>
        <taxon>fabids</taxon>
        <taxon>Rosales</taxon>
        <taxon>Moraceae</taxon>
        <taxon>Ficeae</taxon>
        <taxon>Ficus</taxon>
    </lineage>
</organism>
<comment type="caution">
    <text evidence="2">The sequence shown here is derived from an EMBL/GenBank/DDBJ whole genome shotgun (WGS) entry which is preliminary data.</text>
</comment>
<keyword evidence="3" id="KW-1185">Reference proteome</keyword>
<accession>A0AA88IXR5</accession>
<evidence type="ECO:0000313" key="2">
    <source>
        <dbReference type="EMBL" id="GMN57110.1"/>
    </source>
</evidence>
<dbReference type="Proteomes" id="UP001187192">
    <property type="component" value="Unassembled WGS sequence"/>
</dbReference>
<protein>
    <submittedName>
        <fullName evidence="2">Uncharacterized protein</fullName>
    </submittedName>
</protein>
<dbReference type="AlphaFoldDB" id="A0AA88IXR5"/>
<sequence>MNTLVRSATASLIRRLDGYEPLDQAQLGRRAISKRKRSESRRVAYSRSYRNERAKQRRIFLKTYTLAPPEKLRRRRLAKPRPLKKLATKVTKVVVSVLSFLRLGSGRLKSCDCRLAIRASSPTPVQRN</sequence>
<evidence type="ECO:0000313" key="3">
    <source>
        <dbReference type="Proteomes" id="UP001187192"/>
    </source>
</evidence>
<name>A0AA88IXR5_FICCA</name>
<feature type="region of interest" description="Disordered" evidence="1">
    <location>
        <begin position="30"/>
        <end position="49"/>
    </location>
</feature>